<dbReference type="InterPro" id="IPR050490">
    <property type="entry name" value="Bact_solute-bd_prot1"/>
</dbReference>
<evidence type="ECO:0000256" key="1">
    <source>
        <dbReference type="SAM" id="SignalP"/>
    </source>
</evidence>
<reference evidence="3" key="1">
    <citation type="submission" date="2023-06" db="EMBL/GenBank/DDBJ databases">
        <title>Egi l300058.</title>
        <authorList>
            <person name="Gao L."/>
            <person name="Fang B.-Z."/>
            <person name="Li W.-J."/>
        </authorList>
    </citation>
    <scope>NUCLEOTIDE SEQUENCE</scope>
    <source>
        <strain evidence="3">EGI L300058</strain>
    </source>
</reference>
<proteinExistence type="predicted"/>
<organism evidence="3 4">
    <name type="scientific">Demequina muriae</name>
    <dbReference type="NCBI Taxonomy" id="3051664"/>
    <lineage>
        <taxon>Bacteria</taxon>
        <taxon>Bacillati</taxon>
        <taxon>Actinomycetota</taxon>
        <taxon>Actinomycetes</taxon>
        <taxon>Micrococcales</taxon>
        <taxon>Demequinaceae</taxon>
        <taxon>Demequina</taxon>
    </lineage>
</organism>
<dbReference type="SUPFAM" id="SSF53850">
    <property type="entry name" value="Periplasmic binding protein-like II"/>
    <property type="match status" value="1"/>
</dbReference>
<dbReference type="PROSITE" id="PS51257">
    <property type="entry name" value="PROKAR_LIPOPROTEIN"/>
    <property type="match status" value="1"/>
</dbReference>
<keyword evidence="4" id="KW-1185">Reference proteome</keyword>
<keyword evidence="1" id="KW-0732">Signal</keyword>
<feature type="signal peptide" evidence="1">
    <location>
        <begin position="1"/>
        <end position="21"/>
    </location>
</feature>
<gene>
    <name evidence="3" type="ORF">QQX02_06465</name>
</gene>
<dbReference type="InterPro" id="IPR022627">
    <property type="entry name" value="DUF3502"/>
</dbReference>
<accession>A0ABT8GGL4</accession>
<dbReference type="RefSeq" id="WP_301141987.1">
    <property type="nucleotide sequence ID" value="NZ_JAUHQA010000001.1"/>
</dbReference>
<dbReference type="InterPro" id="IPR006059">
    <property type="entry name" value="SBP"/>
</dbReference>
<feature type="chain" id="PRO_5045369795" evidence="1">
    <location>
        <begin position="22"/>
        <end position="492"/>
    </location>
</feature>
<dbReference type="PANTHER" id="PTHR43649">
    <property type="entry name" value="ARABINOSE-BINDING PROTEIN-RELATED"/>
    <property type="match status" value="1"/>
</dbReference>
<dbReference type="PANTHER" id="PTHR43649:SF12">
    <property type="entry name" value="DIACETYLCHITOBIOSE BINDING PROTEIN DASA"/>
    <property type="match status" value="1"/>
</dbReference>
<dbReference type="Proteomes" id="UP001172708">
    <property type="component" value="Unassembled WGS sequence"/>
</dbReference>
<dbReference type="Gene3D" id="3.40.190.10">
    <property type="entry name" value="Periplasmic binding protein-like II"/>
    <property type="match status" value="2"/>
</dbReference>
<dbReference type="Pfam" id="PF12010">
    <property type="entry name" value="DUF3502"/>
    <property type="match status" value="1"/>
</dbReference>
<name>A0ABT8GGL4_9MICO</name>
<feature type="domain" description="DUF3502" evidence="2">
    <location>
        <begin position="424"/>
        <end position="490"/>
    </location>
</feature>
<sequence>MARLAKALTATALASSLVALAGCSNNDEGGGDGDEPYTVNYAYMTVFGDPTQAVKDAVNELTMEELNMKVNLIPVTFADYFSQLPLKLASGTDPLDITYLFAQDAGSFIDAGYLVDANEYSDLTQDIAAMLGEDVAGAEIGGFKAGFGTQTLSRSPNALIVRKDIFDELGYSVEDFNVNTDDLSSYDAITDMFAKVQEAHPDMTMFDGTQTMGTLHFGYIDPLTDNFGVLEDYGQTSEVTNWFESDQYRAFAELNREWFVEGYSSSDIAVNQDEAEVKMQAGNLFSFIKSYSPTTQAEKEAQTGHEVEVIPLSEAGKISPPALLSVVSNSKDPAKAFEFLNWAYTSAEFNDLLNWGVEGIDWVESDEGIAAYPEGVDMSNVSYHNDAGFLLPNQFAGHVWEGNPSNMGELYEEFGNSGLVSQGYGFFFDSSSVADQIAALKAVYDEYNKQLSFGSMDPDTGLAEYNEALYQAGLQDVIDEKQRQFDEYLANN</sequence>
<dbReference type="Pfam" id="PF13416">
    <property type="entry name" value="SBP_bac_8"/>
    <property type="match status" value="1"/>
</dbReference>
<protein>
    <submittedName>
        <fullName evidence="3">ABC transporter substrate-binding protein</fullName>
    </submittedName>
</protein>
<evidence type="ECO:0000259" key="2">
    <source>
        <dbReference type="Pfam" id="PF12010"/>
    </source>
</evidence>
<comment type="caution">
    <text evidence="3">The sequence shown here is derived from an EMBL/GenBank/DDBJ whole genome shotgun (WGS) entry which is preliminary data.</text>
</comment>
<evidence type="ECO:0000313" key="4">
    <source>
        <dbReference type="Proteomes" id="UP001172708"/>
    </source>
</evidence>
<dbReference type="EMBL" id="JAUHQA010000001">
    <property type="protein sequence ID" value="MDN4480562.1"/>
    <property type="molecule type" value="Genomic_DNA"/>
</dbReference>
<evidence type="ECO:0000313" key="3">
    <source>
        <dbReference type="EMBL" id="MDN4480562.1"/>
    </source>
</evidence>